<keyword evidence="5" id="KW-0175">Coiled coil</keyword>
<dbReference type="SUPFAM" id="SSF52540">
    <property type="entry name" value="P-loop containing nucleoside triphosphate hydrolases"/>
    <property type="match status" value="1"/>
</dbReference>
<keyword evidence="1 3" id="KW-0547">Nucleotide-binding</keyword>
<dbReference type="GO" id="GO:0003924">
    <property type="term" value="F:GTPase activity"/>
    <property type="evidence" value="ECO:0007669"/>
    <property type="project" value="InterPro"/>
</dbReference>
<dbReference type="SMART" id="SM00178">
    <property type="entry name" value="SAR"/>
    <property type="match status" value="1"/>
</dbReference>
<dbReference type="AlphaFoldDB" id="A0AAD8BP99"/>
<evidence type="ECO:0000256" key="1">
    <source>
        <dbReference type="ARBA" id="ARBA00022741"/>
    </source>
</evidence>
<dbReference type="PROSITE" id="PS51417">
    <property type="entry name" value="ARF"/>
    <property type="match status" value="1"/>
</dbReference>
<evidence type="ECO:0000256" key="4">
    <source>
        <dbReference type="PIRSR" id="PIRSR606689-2"/>
    </source>
</evidence>
<dbReference type="PRINTS" id="PR00328">
    <property type="entry name" value="SAR1GTPBP"/>
</dbReference>
<reference evidence="6" key="2">
    <citation type="submission" date="2023-04" db="EMBL/GenBank/DDBJ databases">
        <authorList>
            <person name="Bu L."/>
            <person name="Lu L."/>
            <person name="Laidemitt M.R."/>
            <person name="Zhang S.M."/>
            <person name="Mutuku M."/>
            <person name="Mkoji G."/>
            <person name="Steinauer M."/>
            <person name="Loker E.S."/>
        </authorList>
    </citation>
    <scope>NUCLEOTIDE SEQUENCE</scope>
    <source>
        <strain evidence="6">KasaAsao</strain>
        <tissue evidence="6">Whole Snail</tissue>
    </source>
</reference>
<dbReference type="PANTHER" id="PTHR46693:SF1">
    <property type="entry name" value="ADP-RIBOSYLATION FACTOR-LIKE PROTEIN 15"/>
    <property type="match status" value="1"/>
</dbReference>
<dbReference type="GO" id="GO:0046872">
    <property type="term" value="F:metal ion binding"/>
    <property type="evidence" value="ECO:0007669"/>
    <property type="project" value="UniProtKB-KW"/>
</dbReference>
<dbReference type="InterPro" id="IPR027417">
    <property type="entry name" value="P-loop_NTPase"/>
</dbReference>
<feature type="binding site" evidence="4">
    <location>
        <position position="409"/>
    </location>
    <ligand>
        <name>Mg(2+)</name>
        <dbReference type="ChEBI" id="CHEBI:18420"/>
    </ligand>
</feature>
<dbReference type="Gene3D" id="3.40.50.300">
    <property type="entry name" value="P-loop containing nucleotide triphosphate hydrolases"/>
    <property type="match status" value="1"/>
</dbReference>
<keyword evidence="4" id="KW-0479">Metal-binding</keyword>
<dbReference type="Proteomes" id="UP001233172">
    <property type="component" value="Unassembled WGS sequence"/>
</dbReference>
<dbReference type="Pfam" id="PF00025">
    <property type="entry name" value="Arf"/>
    <property type="match status" value="1"/>
</dbReference>
<evidence type="ECO:0000313" key="7">
    <source>
        <dbReference type="Proteomes" id="UP001233172"/>
    </source>
</evidence>
<dbReference type="SMART" id="SM00177">
    <property type="entry name" value="ARF"/>
    <property type="match status" value="1"/>
</dbReference>
<keyword evidence="2 3" id="KW-0342">GTP-binding</keyword>
<keyword evidence="7" id="KW-1185">Reference proteome</keyword>
<evidence type="ECO:0000313" key="6">
    <source>
        <dbReference type="EMBL" id="KAK0058240.1"/>
    </source>
</evidence>
<sequence length="561" mass="64403">MTTPKQAKTIAAQLEVLDELKQELDKAGTRMDYIITRGTNWLEDAKNETFMDINTFLVNETSECLRRFATITNAKDVSQTRAHENLDVRTLIDSRSITIKSLQKKIKRHEKQFKQVAMHFEEIDNKNYQKFYQITDELCSASNFMASLQKSYELLSFQVNENAKQINDLTNIHDQHRHFDLKLIEQEEKCESLLRLQKSVEHKLLSKLEQIVSQQDSTSEHVNKTSSECEAMSCTVNNMISSFDHLNSNLESLEENVKHIDKTFKETENTNSREFENLSRRIQSLDKIIGNRQPGSFNLGLEETQKELKDMALNFDSLKKNVSDLANKQRNLVSRAALNQLGQLQKQKTDEIELNMSDLDKKLYRRLCCKGPSPTRPNFTVLCIGLENAGKSSILATLSGDDLHKIEPTIGFRIKAILFKDCILNVNDFGGGDKVRPYWERYYQVFQGIIFVIDSSSSEELLQTAKSELHNAARHHQLKSLPLLILATFQDVKGARTPEELSQILEIETELTGRQVMIHGCFLNDKEGLTQIFHQFNETLMKNLDAEIESRKASPQHGNRL</sequence>
<protein>
    <submittedName>
        <fullName evidence="6">ADP-ribosylation factor-like protein 15</fullName>
    </submittedName>
</protein>
<feature type="coiled-coil region" evidence="5">
    <location>
        <begin position="92"/>
        <end position="119"/>
    </location>
</feature>
<dbReference type="EMBL" id="JASAOG010000049">
    <property type="protein sequence ID" value="KAK0058240.1"/>
    <property type="molecule type" value="Genomic_DNA"/>
</dbReference>
<gene>
    <name evidence="6" type="ORF">Bpfe_012241</name>
</gene>
<keyword evidence="4" id="KW-0460">Magnesium</keyword>
<feature type="binding site" evidence="3">
    <location>
        <position position="431"/>
    </location>
    <ligand>
        <name>GTP</name>
        <dbReference type="ChEBI" id="CHEBI:37565"/>
    </ligand>
</feature>
<feature type="coiled-coil region" evidence="5">
    <location>
        <begin position="301"/>
        <end position="328"/>
    </location>
</feature>
<name>A0AAD8BP99_BIOPF</name>
<evidence type="ECO:0000256" key="5">
    <source>
        <dbReference type="SAM" id="Coils"/>
    </source>
</evidence>
<dbReference type="CDD" id="cd00878">
    <property type="entry name" value="Arf_Arl"/>
    <property type="match status" value="1"/>
</dbReference>
<evidence type="ECO:0000256" key="2">
    <source>
        <dbReference type="ARBA" id="ARBA00023134"/>
    </source>
</evidence>
<dbReference type="GO" id="GO:0005525">
    <property type="term" value="F:GTP binding"/>
    <property type="evidence" value="ECO:0007669"/>
    <property type="project" value="UniProtKB-KW"/>
</dbReference>
<accession>A0AAD8BP99</accession>
<evidence type="ECO:0000256" key="3">
    <source>
        <dbReference type="PIRSR" id="PIRSR606689-1"/>
    </source>
</evidence>
<feature type="binding site" evidence="4">
    <location>
        <position position="392"/>
    </location>
    <ligand>
        <name>Mg(2+)</name>
        <dbReference type="ChEBI" id="CHEBI:18420"/>
    </ligand>
</feature>
<dbReference type="PANTHER" id="PTHR46693">
    <property type="entry name" value="ADP-RIBOSYLATION FACTOR-LIKE PROTEIN 15"/>
    <property type="match status" value="1"/>
</dbReference>
<feature type="coiled-coil region" evidence="5">
    <location>
        <begin position="236"/>
        <end position="270"/>
    </location>
</feature>
<comment type="caution">
    <text evidence="6">The sequence shown here is derived from an EMBL/GenBank/DDBJ whole genome shotgun (WGS) entry which is preliminary data.</text>
</comment>
<feature type="binding site" evidence="3">
    <location>
        <begin position="385"/>
        <end position="392"/>
    </location>
    <ligand>
        <name>GTP</name>
        <dbReference type="ChEBI" id="CHEBI:37565"/>
    </ligand>
</feature>
<reference evidence="6" key="1">
    <citation type="journal article" date="2023" name="PLoS Negl. Trop. Dis.">
        <title>A genome sequence for Biomphalaria pfeifferi, the major vector snail for the human-infecting parasite Schistosoma mansoni.</title>
        <authorList>
            <person name="Bu L."/>
            <person name="Lu L."/>
            <person name="Laidemitt M.R."/>
            <person name="Zhang S.M."/>
            <person name="Mutuku M."/>
            <person name="Mkoji G."/>
            <person name="Steinauer M."/>
            <person name="Loker E.S."/>
        </authorList>
    </citation>
    <scope>NUCLEOTIDE SEQUENCE</scope>
    <source>
        <strain evidence="6">KasaAsao</strain>
    </source>
</reference>
<organism evidence="6 7">
    <name type="scientific">Biomphalaria pfeifferi</name>
    <name type="common">Bloodfluke planorb</name>
    <name type="synonym">Freshwater snail</name>
    <dbReference type="NCBI Taxonomy" id="112525"/>
    <lineage>
        <taxon>Eukaryota</taxon>
        <taxon>Metazoa</taxon>
        <taxon>Spiralia</taxon>
        <taxon>Lophotrochozoa</taxon>
        <taxon>Mollusca</taxon>
        <taxon>Gastropoda</taxon>
        <taxon>Heterobranchia</taxon>
        <taxon>Euthyneura</taxon>
        <taxon>Panpulmonata</taxon>
        <taxon>Hygrophila</taxon>
        <taxon>Lymnaeoidea</taxon>
        <taxon>Planorbidae</taxon>
        <taxon>Biomphalaria</taxon>
    </lineage>
</organism>
<proteinExistence type="predicted"/>
<dbReference type="InterPro" id="IPR006689">
    <property type="entry name" value="Small_GTPase_ARF/SAR"/>
</dbReference>
<dbReference type="InterPro" id="IPR042292">
    <property type="entry name" value="ARL15"/>
</dbReference>